<dbReference type="STRING" id="361077.A0A151Z9E0"/>
<dbReference type="SMART" id="SM00248">
    <property type="entry name" value="ANK"/>
    <property type="match status" value="1"/>
</dbReference>
<dbReference type="InterPro" id="IPR036770">
    <property type="entry name" value="Ankyrin_rpt-contain_sf"/>
</dbReference>
<keyword evidence="1" id="KW-0040">ANK repeat</keyword>
<name>A0A151Z9E0_TIELA</name>
<evidence type="ECO:0000313" key="2">
    <source>
        <dbReference type="EMBL" id="KYQ90571.1"/>
    </source>
</evidence>
<dbReference type="OrthoDB" id="14809at2759"/>
<dbReference type="PANTHER" id="PTHR24183:SF1">
    <property type="entry name" value="FIBRONECTIN TYPE 3 AND ANKYRIN REPEAT DOMAINS PROTEIN 1"/>
    <property type="match status" value="1"/>
</dbReference>
<sequence>MTELGPKLRDFAKSGDEENVKKIVTEGGLDAINYKDRIGYTPLHMASMFGHKNICTILLEGGADKTITNSDGETASDVAKGITLGNYIRDFKK</sequence>
<dbReference type="OMA" id="HKNICTI"/>
<dbReference type="Pfam" id="PF12796">
    <property type="entry name" value="Ank_2"/>
    <property type="match status" value="1"/>
</dbReference>
<dbReference type="InterPro" id="IPR002110">
    <property type="entry name" value="Ankyrin_rpt"/>
</dbReference>
<dbReference type="Gene3D" id="1.25.40.20">
    <property type="entry name" value="Ankyrin repeat-containing domain"/>
    <property type="match status" value="1"/>
</dbReference>
<dbReference type="PROSITE" id="PS50297">
    <property type="entry name" value="ANK_REP_REGION"/>
    <property type="match status" value="1"/>
</dbReference>
<dbReference type="PANTHER" id="PTHR24183">
    <property type="entry name" value="FIBRONECTIN TYPE 3 AND ANKYRIN REPEAT DOMAINS PROTEIN 1"/>
    <property type="match status" value="1"/>
</dbReference>
<evidence type="ECO:0000313" key="3">
    <source>
        <dbReference type="Proteomes" id="UP000076078"/>
    </source>
</evidence>
<dbReference type="GO" id="GO:0005634">
    <property type="term" value="C:nucleus"/>
    <property type="evidence" value="ECO:0007669"/>
    <property type="project" value="TreeGrafter"/>
</dbReference>
<dbReference type="Proteomes" id="UP000076078">
    <property type="component" value="Unassembled WGS sequence"/>
</dbReference>
<dbReference type="PROSITE" id="PS50088">
    <property type="entry name" value="ANK_REPEAT"/>
    <property type="match status" value="1"/>
</dbReference>
<dbReference type="EMBL" id="LODT01000037">
    <property type="protein sequence ID" value="KYQ90571.1"/>
    <property type="molecule type" value="Genomic_DNA"/>
</dbReference>
<proteinExistence type="predicted"/>
<evidence type="ECO:0000256" key="1">
    <source>
        <dbReference type="PROSITE-ProRule" id="PRU00023"/>
    </source>
</evidence>
<organism evidence="2 3">
    <name type="scientific">Tieghemostelium lacteum</name>
    <name type="common">Slime mold</name>
    <name type="synonym">Dictyostelium lacteum</name>
    <dbReference type="NCBI Taxonomy" id="361077"/>
    <lineage>
        <taxon>Eukaryota</taxon>
        <taxon>Amoebozoa</taxon>
        <taxon>Evosea</taxon>
        <taxon>Eumycetozoa</taxon>
        <taxon>Dictyostelia</taxon>
        <taxon>Dictyosteliales</taxon>
        <taxon>Raperosteliaceae</taxon>
        <taxon>Tieghemostelium</taxon>
    </lineage>
</organism>
<dbReference type="SUPFAM" id="SSF48403">
    <property type="entry name" value="Ankyrin repeat"/>
    <property type="match status" value="1"/>
</dbReference>
<comment type="caution">
    <text evidence="2">The sequence shown here is derived from an EMBL/GenBank/DDBJ whole genome shotgun (WGS) entry which is preliminary data.</text>
</comment>
<feature type="repeat" description="ANK" evidence="1">
    <location>
        <begin position="38"/>
        <end position="70"/>
    </location>
</feature>
<accession>A0A151Z9E0</accession>
<keyword evidence="3" id="KW-1185">Reference proteome</keyword>
<dbReference type="InParanoid" id="A0A151Z9E0"/>
<protein>
    <submittedName>
        <fullName evidence="2">Uncharacterized protein</fullName>
    </submittedName>
</protein>
<reference evidence="2 3" key="1">
    <citation type="submission" date="2015-12" db="EMBL/GenBank/DDBJ databases">
        <title>Dictyostelia acquired genes for synthesis and detection of signals that induce cell-type specialization by lateral gene transfer from prokaryotes.</title>
        <authorList>
            <person name="Gloeckner G."/>
            <person name="Schaap P."/>
        </authorList>
    </citation>
    <scope>NUCLEOTIDE SEQUENCE [LARGE SCALE GENOMIC DNA]</scope>
    <source>
        <strain evidence="2 3">TK</strain>
    </source>
</reference>
<dbReference type="AlphaFoldDB" id="A0A151Z9E0"/>
<gene>
    <name evidence="2" type="ORF">DLAC_09201</name>
</gene>